<dbReference type="STRING" id="246197.MXAN_1040"/>
<evidence type="ECO:0000259" key="8">
    <source>
        <dbReference type="Pfam" id="PF00884"/>
    </source>
</evidence>
<dbReference type="EnsemblBacteria" id="ABF90275">
    <property type="protein sequence ID" value="ABF90275"/>
    <property type="gene ID" value="MXAN_1040"/>
</dbReference>
<keyword evidence="5 7" id="KW-0472">Membrane</keyword>
<dbReference type="CDD" id="cd16015">
    <property type="entry name" value="LTA_synthase"/>
    <property type="match status" value="1"/>
</dbReference>
<dbReference type="OrthoDB" id="5363296at2"/>
<dbReference type="KEGG" id="mxa:MXAN_1040"/>
<name>Q1DDH2_MYXXD</name>
<evidence type="ECO:0000313" key="10">
    <source>
        <dbReference type="Proteomes" id="UP000002402"/>
    </source>
</evidence>
<feature type="compositionally biased region" description="Basic residues" evidence="6">
    <location>
        <begin position="1"/>
        <end position="10"/>
    </location>
</feature>
<dbReference type="AlphaFoldDB" id="Q1DDH2"/>
<evidence type="ECO:0000256" key="7">
    <source>
        <dbReference type="SAM" id="Phobius"/>
    </source>
</evidence>
<keyword evidence="4 7" id="KW-1133">Transmembrane helix</keyword>
<evidence type="ECO:0000256" key="2">
    <source>
        <dbReference type="ARBA" id="ARBA00022475"/>
    </source>
</evidence>
<evidence type="ECO:0000256" key="6">
    <source>
        <dbReference type="SAM" id="MobiDB-lite"/>
    </source>
</evidence>
<dbReference type="eggNOG" id="COG1368">
    <property type="taxonomic scope" value="Bacteria"/>
</dbReference>
<keyword evidence="10" id="KW-1185">Reference proteome</keyword>
<dbReference type="Gene3D" id="3.40.720.10">
    <property type="entry name" value="Alkaline Phosphatase, subunit A"/>
    <property type="match status" value="1"/>
</dbReference>
<dbReference type="EMBL" id="CP000113">
    <property type="protein sequence ID" value="ABF90275.1"/>
    <property type="molecule type" value="Genomic_DNA"/>
</dbReference>
<feature type="transmembrane region" description="Helical" evidence="7">
    <location>
        <begin position="99"/>
        <end position="119"/>
    </location>
</feature>
<evidence type="ECO:0000256" key="4">
    <source>
        <dbReference type="ARBA" id="ARBA00022989"/>
    </source>
</evidence>
<sequence>MPARTQRGRRQNPDPRRMERQGACRVVSAPSRSLVGSWRHLSLARRARIPKTLFFQRPPSNLWPLVGVILASAVLVGAMELTIAVFSSSGLEGITQRNVYSMLLSVGVISAVTGLLWAVTNRVGISGALVAAAMLFTVTLHIRKVQLIDRPLMPWDFLEWRQVTSLAPTLLPGGGAVAAIGSCLLLVAMLAVMWRAVARGTPRYPLPKAGRRNLALAAVAYLLVIIFQQHLPVRRVFNRFGIYDQVWDQRSNFQMNGLTLMMLWNWEGLRLEPGSEYSQAQVHAALGGPPGVVPAAPQEPVDVVVFMAESLWDPTRLGIPFSEDPLPFVRSLMERHSSGNLISPAFGGGTANAEFELLTGMSSSFAPDGAFPYQHYVMRPVDALPSLFRRAGYQTLAIHPFHAFYWSRDVVYPLLGFDTFQSLTDFTSPRLEGPWVSDEEVVDHILHELSDERQPRFIMAVTMSTHGPYNLPLTGEERIEVQGEKLSPDNRLLLKNYVHKLRQMDSAVERLVRKLEARKRKTLLVLFGDHLPMLGSDYATYREAGYFQEPWTDAQRERMAEVPVVLWTNFPVPRQDIHLSISMLTPRILETAGLRPPGFFAFVSELSKVLPVVRGDLLRNASGEYLPAGDKVPKAQEPGSWEDWMRRYRLLTYDRLAGDNFSAAQPAGTASSEPL</sequence>
<evidence type="ECO:0000256" key="5">
    <source>
        <dbReference type="ARBA" id="ARBA00023136"/>
    </source>
</evidence>
<dbReference type="PANTHER" id="PTHR47371">
    <property type="entry name" value="LIPOTEICHOIC ACID SYNTHASE"/>
    <property type="match status" value="1"/>
</dbReference>
<feature type="transmembrane region" description="Helical" evidence="7">
    <location>
        <begin position="214"/>
        <end position="231"/>
    </location>
</feature>
<feature type="domain" description="Sulfatase N-terminal" evidence="8">
    <location>
        <begin position="302"/>
        <end position="593"/>
    </location>
</feature>
<evidence type="ECO:0000313" key="9">
    <source>
        <dbReference type="EMBL" id="ABF90275.1"/>
    </source>
</evidence>
<feature type="transmembrane region" description="Helical" evidence="7">
    <location>
        <begin position="62"/>
        <end position="87"/>
    </location>
</feature>
<dbReference type="InterPro" id="IPR050448">
    <property type="entry name" value="OpgB/LTA_synthase_biosynth"/>
</dbReference>
<gene>
    <name evidence="9" type="ordered locus">MXAN_1040</name>
</gene>
<proteinExistence type="predicted"/>
<feature type="compositionally biased region" description="Basic and acidic residues" evidence="6">
    <location>
        <begin position="11"/>
        <end position="22"/>
    </location>
</feature>
<keyword evidence="3 7" id="KW-0812">Transmembrane</keyword>
<dbReference type="InterPro" id="IPR017850">
    <property type="entry name" value="Alkaline_phosphatase_core_sf"/>
</dbReference>
<dbReference type="InterPro" id="IPR000917">
    <property type="entry name" value="Sulfatase_N"/>
</dbReference>
<dbReference type="HOGENOM" id="CLU_014385_3_2_7"/>
<feature type="transmembrane region" description="Helical" evidence="7">
    <location>
        <begin position="163"/>
        <end position="194"/>
    </location>
</feature>
<dbReference type="PANTHER" id="PTHR47371:SF3">
    <property type="entry name" value="PHOSPHOGLYCEROL TRANSFERASE I"/>
    <property type="match status" value="1"/>
</dbReference>
<organism evidence="9 10">
    <name type="scientific">Myxococcus xanthus (strain DK1622)</name>
    <dbReference type="NCBI Taxonomy" id="246197"/>
    <lineage>
        <taxon>Bacteria</taxon>
        <taxon>Pseudomonadati</taxon>
        <taxon>Myxococcota</taxon>
        <taxon>Myxococcia</taxon>
        <taxon>Myxococcales</taxon>
        <taxon>Cystobacterineae</taxon>
        <taxon>Myxococcaceae</taxon>
        <taxon>Myxococcus</taxon>
    </lineage>
</organism>
<comment type="subcellular location">
    <subcellularLocation>
        <location evidence="1">Cell membrane</location>
        <topology evidence="1">Multi-pass membrane protein</topology>
    </subcellularLocation>
</comment>
<dbReference type="SUPFAM" id="SSF53649">
    <property type="entry name" value="Alkaline phosphatase-like"/>
    <property type="match status" value="1"/>
</dbReference>
<dbReference type="Proteomes" id="UP000002402">
    <property type="component" value="Chromosome"/>
</dbReference>
<reference evidence="9 10" key="1">
    <citation type="journal article" date="2006" name="Proc. Natl. Acad. Sci. U.S.A.">
        <title>Evolution of sensory complexity recorded in a myxobacterial genome.</title>
        <authorList>
            <person name="Goldman B.S."/>
            <person name="Nierman W.C."/>
            <person name="Kaiser D."/>
            <person name="Slater S.C."/>
            <person name="Durkin A.S."/>
            <person name="Eisen J.A."/>
            <person name="Ronning C.M."/>
            <person name="Barbazuk W.B."/>
            <person name="Blanchard M."/>
            <person name="Field C."/>
            <person name="Halling C."/>
            <person name="Hinkle G."/>
            <person name="Iartchuk O."/>
            <person name="Kim H.S."/>
            <person name="Mackenzie C."/>
            <person name="Madupu R."/>
            <person name="Miller N."/>
            <person name="Shvartsbeyn A."/>
            <person name="Sullivan S.A."/>
            <person name="Vaudin M."/>
            <person name="Wiegand R."/>
            <person name="Kaplan H.B."/>
        </authorList>
    </citation>
    <scope>NUCLEOTIDE SEQUENCE [LARGE SCALE GENOMIC DNA]</scope>
    <source>
        <strain evidence="10">DK1622</strain>
    </source>
</reference>
<protein>
    <submittedName>
        <fullName evidence="9">Sulfatase family protein</fullName>
    </submittedName>
</protein>
<feature type="region of interest" description="Disordered" evidence="6">
    <location>
        <begin position="1"/>
        <end position="23"/>
    </location>
</feature>
<keyword evidence="2" id="KW-1003">Cell membrane</keyword>
<accession>Q1DDH2</accession>
<evidence type="ECO:0000256" key="3">
    <source>
        <dbReference type="ARBA" id="ARBA00022692"/>
    </source>
</evidence>
<dbReference type="Pfam" id="PF00884">
    <property type="entry name" value="Sulfatase"/>
    <property type="match status" value="1"/>
</dbReference>
<evidence type="ECO:0000256" key="1">
    <source>
        <dbReference type="ARBA" id="ARBA00004651"/>
    </source>
</evidence>
<feature type="transmembrane region" description="Helical" evidence="7">
    <location>
        <begin position="125"/>
        <end position="142"/>
    </location>
</feature>
<dbReference type="GO" id="GO:0005886">
    <property type="term" value="C:plasma membrane"/>
    <property type="evidence" value="ECO:0007669"/>
    <property type="project" value="UniProtKB-SubCell"/>
</dbReference>